<keyword evidence="2" id="KW-1185">Reference proteome</keyword>
<evidence type="ECO:0000313" key="3">
    <source>
        <dbReference type="WBParaSite" id="ECPE_0001784801-mRNA-1"/>
    </source>
</evidence>
<name>A0A183BF18_9TREM</name>
<reference evidence="3" key="1">
    <citation type="submission" date="2016-06" db="UniProtKB">
        <authorList>
            <consortium name="WormBaseParasite"/>
        </authorList>
    </citation>
    <scope>IDENTIFICATION</scope>
</reference>
<dbReference type="AlphaFoldDB" id="A0A183BF18"/>
<dbReference type="PANTHER" id="PTHR47331">
    <property type="entry name" value="PHD-TYPE DOMAIN-CONTAINING PROTEIN"/>
    <property type="match status" value="1"/>
</dbReference>
<proteinExistence type="predicted"/>
<dbReference type="PANTHER" id="PTHR47331:SF1">
    <property type="entry name" value="GAG-LIKE PROTEIN"/>
    <property type="match status" value="1"/>
</dbReference>
<reference evidence="1 2" key="2">
    <citation type="submission" date="2018-11" db="EMBL/GenBank/DDBJ databases">
        <authorList>
            <consortium name="Pathogen Informatics"/>
        </authorList>
    </citation>
    <scope>NUCLEOTIDE SEQUENCE [LARGE SCALE GENOMIC DNA]</scope>
    <source>
        <strain evidence="1 2">Egypt</strain>
    </source>
</reference>
<dbReference type="WBParaSite" id="ECPE_0001784801-mRNA-1">
    <property type="protein sequence ID" value="ECPE_0001784801-mRNA-1"/>
    <property type="gene ID" value="ECPE_0001784801"/>
</dbReference>
<dbReference type="Proteomes" id="UP000272942">
    <property type="component" value="Unassembled WGS sequence"/>
</dbReference>
<dbReference type="EMBL" id="UZAN01071722">
    <property type="protein sequence ID" value="VDP95115.1"/>
    <property type="molecule type" value="Genomic_DNA"/>
</dbReference>
<sequence>MNSCNQRRAEPRKLPLDDKTALSVFKRSLKFDGAPFEVALPWKRAPYRPGNRLMAVSRLNNLVSYLTKHPKLKLKYCEAMEDYYSDVHAIPLCDFRGHSDEVWYPPPHAVLRPMKSDKFKVVLDCAAQFPNDSLNGSL</sequence>
<organism evidence="3">
    <name type="scientific">Echinostoma caproni</name>
    <dbReference type="NCBI Taxonomy" id="27848"/>
    <lineage>
        <taxon>Eukaryota</taxon>
        <taxon>Metazoa</taxon>
        <taxon>Spiralia</taxon>
        <taxon>Lophotrochozoa</taxon>
        <taxon>Platyhelminthes</taxon>
        <taxon>Trematoda</taxon>
        <taxon>Digenea</taxon>
        <taxon>Plagiorchiida</taxon>
        <taxon>Echinostomata</taxon>
        <taxon>Echinostomatoidea</taxon>
        <taxon>Echinostomatidae</taxon>
        <taxon>Echinostoma</taxon>
    </lineage>
</organism>
<gene>
    <name evidence="1" type="ORF">ECPE_LOCUS17803</name>
</gene>
<evidence type="ECO:0000313" key="1">
    <source>
        <dbReference type="EMBL" id="VDP95115.1"/>
    </source>
</evidence>
<accession>A0A183BF18</accession>
<protein>
    <submittedName>
        <fullName evidence="3">PORR domain-containing protein</fullName>
    </submittedName>
</protein>
<evidence type="ECO:0000313" key="2">
    <source>
        <dbReference type="Proteomes" id="UP000272942"/>
    </source>
</evidence>